<dbReference type="InterPro" id="IPR018313">
    <property type="entry name" value="SBP_3_CS"/>
</dbReference>
<dbReference type="PANTHER" id="PTHR35936">
    <property type="entry name" value="MEMBRANE-BOUND LYTIC MUREIN TRANSGLYCOSYLASE F"/>
    <property type="match status" value="1"/>
</dbReference>
<comment type="similarity">
    <text evidence="2 4">Belongs to the bacterial solute-binding protein 3 family.</text>
</comment>
<evidence type="ECO:0000313" key="8">
    <source>
        <dbReference type="Proteomes" id="UP000597206"/>
    </source>
</evidence>
<gene>
    <name evidence="7" type="ORF">I1A42_21440</name>
</gene>
<feature type="chain" id="PRO_5047289019" evidence="5">
    <location>
        <begin position="26"/>
        <end position="261"/>
    </location>
</feature>
<dbReference type="PROSITE" id="PS01039">
    <property type="entry name" value="SBP_BACTERIAL_3"/>
    <property type="match status" value="1"/>
</dbReference>
<comment type="caution">
    <text evidence="7">The sequence shown here is derived from an EMBL/GenBank/DDBJ whole genome shotgun (WGS) entry which is preliminary data.</text>
</comment>
<accession>A0ABS0GKU4</accession>
<dbReference type="Gene3D" id="3.40.190.10">
    <property type="entry name" value="Periplasmic binding protein-like II"/>
    <property type="match status" value="2"/>
</dbReference>
<dbReference type="PANTHER" id="PTHR35936:SF19">
    <property type="entry name" value="AMINO-ACID-BINDING PROTEIN YXEM-RELATED"/>
    <property type="match status" value="1"/>
</dbReference>
<feature type="signal peptide" evidence="5">
    <location>
        <begin position="1"/>
        <end position="25"/>
    </location>
</feature>
<dbReference type="SMART" id="SM00062">
    <property type="entry name" value="PBPb"/>
    <property type="match status" value="1"/>
</dbReference>
<dbReference type="InterPro" id="IPR001638">
    <property type="entry name" value="Solute-binding_3/MltF_N"/>
</dbReference>
<evidence type="ECO:0000256" key="5">
    <source>
        <dbReference type="SAM" id="SignalP"/>
    </source>
</evidence>
<evidence type="ECO:0000256" key="1">
    <source>
        <dbReference type="ARBA" id="ARBA00004196"/>
    </source>
</evidence>
<dbReference type="Proteomes" id="UP000597206">
    <property type="component" value="Unassembled WGS sequence"/>
</dbReference>
<evidence type="ECO:0000256" key="4">
    <source>
        <dbReference type="RuleBase" id="RU003744"/>
    </source>
</evidence>
<dbReference type="RefSeq" id="WP_196124910.1">
    <property type="nucleotide sequence ID" value="NZ_JADPMR010000004.1"/>
</dbReference>
<evidence type="ECO:0000256" key="3">
    <source>
        <dbReference type="ARBA" id="ARBA00022729"/>
    </source>
</evidence>
<dbReference type="EMBL" id="JADPMR010000004">
    <property type="protein sequence ID" value="MBF9003043.1"/>
    <property type="molecule type" value="Genomic_DNA"/>
</dbReference>
<feature type="domain" description="Solute-binding protein family 3/N-terminal" evidence="6">
    <location>
        <begin position="36"/>
        <end position="255"/>
    </location>
</feature>
<comment type="subcellular location">
    <subcellularLocation>
        <location evidence="1">Cell envelope</location>
    </subcellularLocation>
</comment>
<dbReference type="SUPFAM" id="SSF53850">
    <property type="entry name" value="Periplasmic binding protein-like II"/>
    <property type="match status" value="1"/>
</dbReference>
<evidence type="ECO:0000256" key="2">
    <source>
        <dbReference type="ARBA" id="ARBA00010333"/>
    </source>
</evidence>
<keyword evidence="8" id="KW-1185">Reference proteome</keyword>
<organism evidence="7 8">
    <name type="scientific">Vibrio nitrifigilis</name>
    <dbReference type="NCBI Taxonomy" id="2789781"/>
    <lineage>
        <taxon>Bacteria</taxon>
        <taxon>Pseudomonadati</taxon>
        <taxon>Pseudomonadota</taxon>
        <taxon>Gammaproteobacteria</taxon>
        <taxon>Vibrionales</taxon>
        <taxon>Vibrionaceae</taxon>
        <taxon>Vibrio</taxon>
    </lineage>
</organism>
<reference evidence="7 8" key="1">
    <citation type="submission" date="2020-11" db="EMBL/GenBank/DDBJ databases">
        <title>Vibrio nitrifigilis sp. nov., a marine nitrogen-fixing bacterium isolated from the lagoon sediment of an islet inside an atoll.</title>
        <authorList>
            <person name="Wang L.-T."/>
            <person name="Shieh W.Y."/>
        </authorList>
    </citation>
    <scope>NUCLEOTIDE SEQUENCE [LARGE SCALE GENOMIC DNA]</scope>
    <source>
        <strain evidence="7 8">NFV-1</strain>
    </source>
</reference>
<sequence>MGWLTKIAKLGVMILAVTLSVFAHADRLDDIQQRGYLLVGTTGDYKPFSYYDGKNYSGYDIDVAKYMAKQLNVDIRFVKTTWKGLIPDLQQGKFDIAMGGITRRIDRQLAAEQTQGYMTFGKLFLVQRGQAHLYNTLAKVNNPKVRVGVNIGGTNEKFADQYLNKATLVKFEDNLAVPKAVLAGKVDLMVTETPEALYYQTTNPKFGVVRKNNPFTKSQFTYLIGKGEQRLLNTVNFLMDDMRLQGIDQQMMQNNHLAIPK</sequence>
<dbReference type="Pfam" id="PF00497">
    <property type="entry name" value="SBP_bac_3"/>
    <property type="match status" value="1"/>
</dbReference>
<protein>
    <submittedName>
        <fullName evidence="7">Transporter substrate-binding domain-containing protein</fullName>
    </submittedName>
</protein>
<keyword evidence="3 5" id="KW-0732">Signal</keyword>
<evidence type="ECO:0000259" key="6">
    <source>
        <dbReference type="SMART" id="SM00062"/>
    </source>
</evidence>
<proteinExistence type="inferred from homology"/>
<evidence type="ECO:0000313" key="7">
    <source>
        <dbReference type="EMBL" id="MBF9003043.1"/>
    </source>
</evidence>
<name>A0ABS0GKU4_9VIBR</name>